<protein>
    <submittedName>
        <fullName evidence="1">Uncharacterized protein</fullName>
    </submittedName>
</protein>
<reference evidence="2" key="1">
    <citation type="submission" date="2015-07" db="EMBL/GenBank/DDBJ databases">
        <title>Genome sequencing project for genomic taxonomy and phylogenomics of Bacillus-like bacteria.</title>
        <authorList>
            <person name="Liu B."/>
            <person name="Wang J."/>
            <person name="Zhu Y."/>
            <person name="Liu G."/>
            <person name="Chen Q."/>
            <person name="Chen Z."/>
            <person name="Lan J."/>
            <person name="Che J."/>
            <person name="Ge C."/>
            <person name="Shi H."/>
            <person name="Pan Z."/>
            <person name="Liu X."/>
        </authorList>
    </citation>
    <scope>NUCLEOTIDE SEQUENCE [LARGE SCALE GENOMIC DNA]</scope>
    <source>
        <strain evidence="2">DSM 9887</strain>
    </source>
</reference>
<dbReference type="PATRIC" id="fig|54915.3.peg.673"/>
<dbReference type="EMBL" id="LGIQ01000017">
    <property type="protein sequence ID" value="KNB68742.1"/>
    <property type="molecule type" value="Genomic_DNA"/>
</dbReference>
<gene>
    <name evidence="1" type="ORF">ADS79_32800</name>
</gene>
<name>A0A0K9YJ59_9BACL</name>
<proteinExistence type="predicted"/>
<evidence type="ECO:0000313" key="1">
    <source>
        <dbReference type="EMBL" id="KNB68742.1"/>
    </source>
</evidence>
<dbReference type="STRING" id="54915.ADS79_32800"/>
<sequence>MKKKWVQVVRQTEQAFWTIVFSAHKQVGERGNILPARFNSRQKIRRFLERTMTPCLASRVIGNLDLRRIHGQLAIPIGGGIGAPPIVKSQVLSEGPRCVTLAVWFQFDPSDRFFRVYQLRKRPDGRWIVFGRHPLDFPFNLPRDFRRRGPFAGCCTPCVGRRQRRKFCKKSW</sequence>
<dbReference type="Proteomes" id="UP000036834">
    <property type="component" value="Unassembled WGS sequence"/>
</dbReference>
<accession>A0A0K9YJ59</accession>
<dbReference type="OrthoDB" id="2469621at2"/>
<organism evidence="1 2">
    <name type="scientific">Brevibacillus reuszeri</name>
    <dbReference type="NCBI Taxonomy" id="54915"/>
    <lineage>
        <taxon>Bacteria</taxon>
        <taxon>Bacillati</taxon>
        <taxon>Bacillota</taxon>
        <taxon>Bacilli</taxon>
        <taxon>Bacillales</taxon>
        <taxon>Paenibacillaceae</taxon>
        <taxon>Brevibacillus</taxon>
    </lineage>
</organism>
<evidence type="ECO:0000313" key="2">
    <source>
        <dbReference type="Proteomes" id="UP000036834"/>
    </source>
</evidence>
<comment type="caution">
    <text evidence="1">The sequence shown here is derived from an EMBL/GenBank/DDBJ whole genome shotgun (WGS) entry which is preliminary data.</text>
</comment>
<dbReference type="RefSeq" id="WP_049742675.1">
    <property type="nucleotide sequence ID" value="NZ_BJON01000011.1"/>
</dbReference>
<dbReference type="AlphaFoldDB" id="A0A0K9YJ59"/>